<dbReference type="InterPro" id="IPR011447">
    <property type="entry name" value="DUF1552"/>
</dbReference>
<proteinExistence type="predicted"/>
<gene>
    <name evidence="1" type="ORF">METZ01_LOCUS328783</name>
</gene>
<evidence type="ECO:0000313" key="1">
    <source>
        <dbReference type="EMBL" id="SVC75929.1"/>
    </source>
</evidence>
<dbReference type="AlphaFoldDB" id="A0A382PRD8"/>
<feature type="non-terminal residue" evidence="1">
    <location>
        <position position="169"/>
    </location>
</feature>
<name>A0A382PRD8_9ZZZZ</name>
<organism evidence="1">
    <name type="scientific">marine metagenome</name>
    <dbReference type="NCBI Taxonomy" id="408172"/>
    <lineage>
        <taxon>unclassified sequences</taxon>
        <taxon>metagenomes</taxon>
        <taxon>ecological metagenomes</taxon>
    </lineage>
</organism>
<dbReference type="EMBL" id="UINC01109242">
    <property type="protein sequence ID" value="SVC75929.1"/>
    <property type="molecule type" value="Genomic_DNA"/>
</dbReference>
<evidence type="ECO:0008006" key="2">
    <source>
        <dbReference type="Google" id="ProtNLM"/>
    </source>
</evidence>
<feature type="non-terminal residue" evidence="1">
    <location>
        <position position="1"/>
    </location>
</feature>
<protein>
    <recommendedName>
        <fullName evidence="2">DUF1552 domain-containing protein</fullName>
    </recommendedName>
</protein>
<reference evidence="1" key="1">
    <citation type="submission" date="2018-05" db="EMBL/GenBank/DDBJ databases">
        <authorList>
            <person name="Lanie J.A."/>
            <person name="Ng W.-L."/>
            <person name="Kazmierczak K.M."/>
            <person name="Andrzejewski T.M."/>
            <person name="Davidsen T.M."/>
            <person name="Wayne K.J."/>
            <person name="Tettelin H."/>
            <person name="Glass J.I."/>
            <person name="Rusch D."/>
            <person name="Podicherti R."/>
            <person name="Tsui H.-C.T."/>
            <person name="Winkler M.E."/>
        </authorList>
    </citation>
    <scope>NUCLEOTIDE SEQUENCE</scope>
</reference>
<sequence>VAIALPMMESFSPVARAADGKKSVKRMVCLSNNYGVYQKAFFPTKGGTDYELSPTLQPLAKHRKDFTVFSHLDHGLTGGHACVPTFLNGIRPDMSSSFPEGNISMDQKAAEFVGAATRYPSMTLKVKENNQTSFTRTGVQVPSIDVTTMYRKLFLEDSAEAMKQERLRL</sequence>
<dbReference type="Pfam" id="PF07586">
    <property type="entry name" value="HXXSHH"/>
    <property type="match status" value="1"/>
</dbReference>
<accession>A0A382PRD8</accession>